<name>A0AAV4VBN9_CAEEX</name>
<gene>
    <name evidence="1" type="ORF">CEXT_220651</name>
</gene>
<dbReference type="AlphaFoldDB" id="A0AAV4VBN9"/>
<organism evidence="1 2">
    <name type="scientific">Caerostris extrusa</name>
    <name type="common">Bark spider</name>
    <name type="synonym">Caerostris bankana</name>
    <dbReference type="NCBI Taxonomy" id="172846"/>
    <lineage>
        <taxon>Eukaryota</taxon>
        <taxon>Metazoa</taxon>
        <taxon>Ecdysozoa</taxon>
        <taxon>Arthropoda</taxon>
        <taxon>Chelicerata</taxon>
        <taxon>Arachnida</taxon>
        <taxon>Araneae</taxon>
        <taxon>Araneomorphae</taxon>
        <taxon>Entelegynae</taxon>
        <taxon>Araneoidea</taxon>
        <taxon>Araneidae</taxon>
        <taxon>Caerostris</taxon>
    </lineage>
</organism>
<sequence length="116" mass="13387">MGGNVIQTAFSTRTVTASRNCYPGPQIISFLESKGTKDFPCNVFYLNSPWRWREKRWGWSSTGWSRFGLSGTLRSCHVYLVCTVSARLATFPEMSAHVQPMCWRWFDKSIMEFGCR</sequence>
<reference evidence="1 2" key="1">
    <citation type="submission" date="2021-06" db="EMBL/GenBank/DDBJ databases">
        <title>Caerostris extrusa draft genome.</title>
        <authorList>
            <person name="Kono N."/>
            <person name="Arakawa K."/>
        </authorList>
    </citation>
    <scope>NUCLEOTIDE SEQUENCE [LARGE SCALE GENOMIC DNA]</scope>
</reference>
<dbReference type="Proteomes" id="UP001054945">
    <property type="component" value="Unassembled WGS sequence"/>
</dbReference>
<keyword evidence="2" id="KW-1185">Reference proteome</keyword>
<evidence type="ECO:0000313" key="2">
    <source>
        <dbReference type="Proteomes" id="UP001054945"/>
    </source>
</evidence>
<proteinExistence type="predicted"/>
<evidence type="ECO:0000313" key="1">
    <source>
        <dbReference type="EMBL" id="GIY67453.1"/>
    </source>
</evidence>
<comment type="caution">
    <text evidence="1">The sequence shown here is derived from an EMBL/GenBank/DDBJ whole genome shotgun (WGS) entry which is preliminary data.</text>
</comment>
<dbReference type="EMBL" id="BPLR01014240">
    <property type="protein sequence ID" value="GIY67453.1"/>
    <property type="molecule type" value="Genomic_DNA"/>
</dbReference>
<protein>
    <submittedName>
        <fullName evidence="1">Uncharacterized protein</fullName>
    </submittedName>
</protein>
<accession>A0AAV4VBN9</accession>